<reference evidence="2 3" key="1">
    <citation type="submission" date="2018-10" db="EMBL/GenBank/DDBJ databases">
        <title>Fifty Aureobasidium pullulans genomes reveal a recombining polyextremotolerant generalist.</title>
        <authorList>
            <person name="Gostincar C."/>
            <person name="Turk M."/>
            <person name="Zajc J."/>
            <person name="Gunde-Cimerman N."/>
        </authorList>
    </citation>
    <scope>NUCLEOTIDE SEQUENCE [LARGE SCALE GENOMIC DNA]</scope>
    <source>
        <strain evidence="2 3">EXF-6604</strain>
    </source>
</reference>
<sequence>MSIYKCNQQAIQESIIILHLFRFANVKQFQQDFSQSFFKSNLDQIIVKQDFDQIIVKQDFDQIILNNVSSSKISTKPKSSRTSTKAQSIQSSNSRASTKAPSSESRSSQLPSTRSTSSRSKISSTTTNSKVTSPAVISSTSTSSRSGLGFVVTRPTSLDALGQSFYSHITSGITLNGKGTILGHLKEATATSSLPAVTADPMDRSAQPSLQSQLQDVGLPSFETTTSNILAAMDSALMGNVSTNGTGDFDNWEGSDNNTTLSKRSHTHLAKRDFFGDFMEGIDMSLCNDFVTTLLETADDICKVKEGVEAIYCLATGCYKQAASLPPPVEYPFDSTYSLKMPSFKGGYVYKDATSTLVCNDCGMTVSKLEIKGTIVVDLQSATILSSTMTLNQDSVQRFNMDIYTTGPATGSWSYVMSTLPLQSISISGVFTISPQALYAIGATWSTSGAADLSFGATSTLSDASVDFDPILSGYQGSSNWVPTLDVLQPKLTGSSATLTPWIQGSIQISLQILGHNYPNAVTINSQVSLGFTNAYVTMAKLGHSRCSGGQLQSTAYQSVVNTLQTTNFGTNYMYSSSKNSAPVCEDAQVAPASAAQESALKIAPGAGLFCSSFIGYKPATVNATIVQTLTKATSTVSVVGSGTTTITPSTVTSSVTITSSVSSIARNMKRTLTTTADPSSLERRNLVARRVVPTPVIVSTWLPQQVSHVCSLIATGATQVNVTSTRLLSSGVTTATIQGTVTAATPIATSTSVIFAPDVVPYNVVVNPDISSVLGQTTPWIFSGASNNYHWVTITSYAQLLGTGSLTQVLTDLEPGWTYNLTLAAGFGSTTDTCTVTYSLDGVPIESYSPSNTGVTPGGTGFFHDKGAHTIQLPDGPYQVVATATTQTLGISMSCAADGGFAEFSKVDFWGPLAESD</sequence>
<accession>A0A4S9KWC8</accession>
<comment type="caution">
    <text evidence="2">The sequence shown here is derived from an EMBL/GenBank/DDBJ whole genome shotgun (WGS) entry which is preliminary data.</text>
</comment>
<gene>
    <name evidence="2" type="ORF">D6D01_06813</name>
</gene>
<protein>
    <submittedName>
        <fullName evidence="2">Uncharacterized protein</fullName>
    </submittedName>
</protein>
<name>A0A4S9KWC8_AURPU</name>
<proteinExistence type="predicted"/>
<feature type="compositionally biased region" description="Low complexity" evidence="1">
    <location>
        <begin position="102"/>
        <end position="146"/>
    </location>
</feature>
<dbReference type="AlphaFoldDB" id="A0A4S9KWC8"/>
<dbReference type="Proteomes" id="UP000306584">
    <property type="component" value="Unassembled WGS sequence"/>
</dbReference>
<feature type="region of interest" description="Disordered" evidence="1">
    <location>
        <begin position="72"/>
        <end position="149"/>
    </location>
</feature>
<dbReference type="EMBL" id="QZBD01000303">
    <property type="protein sequence ID" value="THY20315.1"/>
    <property type="molecule type" value="Genomic_DNA"/>
</dbReference>
<feature type="compositionally biased region" description="Low complexity" evidence="1">
    <location>
        <begin position="72"/>
        <end position="85"/>
    </location>
</feature>
<evidence type="ECO:0000313" key="3">
    <source>
        <dbReference type="Proteomes" id="UP000306584"/>
    </source>
</evidence>
<evidence type="ECO:0000256" key="1">
    <source>
        <dbReference type="SAM" id="MobiDB-lite"/>
    </source>
</evidence>
<organism evidence="2 3">
    <name type="scientific">Aureobasidium pullulans</name>
    <name type="common">Black yeast</name>
    <name type="synonym">Pullularia pullulans</name>
    <dbReference type="NCBI Taxonomy" id="5580"/>
    <lineage>
        <taxon>Eukaryota</taxon>
        <taxon>Fungi</taxon>
        <taxon>Dikarya</taxon>
        <taxon>Ascomycota</taxon>
        <taxon>Pezizomycotina</taxon>
        <taxon>Dothideomycetes</taxon>
        <taxon>Dothideomycetidae</taxon>
        <taxon>Dothideales</taxon>
        <taxon>Saccotheciaceae</taxon>
        <taxon>Aureobasidium</taxon>
    </lineage>
</organism>
<evidence type="ECO:0000313" key="2">
    <source>
        <dbReference type="EMBL" id="THY20315.1"/>
    </source>
</evidence>
<feature type="compositionally biased region" description="Polar residues" evidence="1">
    <location>
        <begin position="86"/>
        <end position="101"/>
    </location>
</feature>